<evidence type="ECO:0000256" key="4">
    <source>
        <dbReference type="ARBA" id="ARBA00022679"/>
    </source>
</evidence>
<dbReference type="Pfam" id="PF00365">
    <property type="entry name" value="PFK"/>
    <property type="match status" value="1"/>
</dbReference>
<keyword evidence="7" id="KW-0460">Magnesium</keyword>
<dbReference type="PANTHER" id="PTHR13697">
    <property type="entry name" value="PHOSPHOFRUCTOKINASE"/>
    <property type="match status" value="1"/>
</dbReference>
<dbReference type="GO" id="GO:0061621">
    <property type="term" value="P:canonical glycolysis"/>
    <property type="evidence" value="ECO:0007669"/>
    <property type="project" value="TreeGrafter"/>
</dbReference>
<evidence type="ECO:0000256" key="9">
    <source>
        <dbReference type="ARBA" id="ARBA00038478"/>
    </source>
</evidence>
<dbReference type="GO" id="GO:0070095">
    <property type="term" value="F:fructose-6-phosphate binding"/>
    <property type="evidence" value="ECO:0007669"/>
    <property type="project" value="TreeGrafter"/>
</dbReference>
<dbReference type="NCBIfam" id="NF010675">
    <property type="entry name" value="PRK14072.1"/>
    <property type="match status" value="1"/>
</dbReference>
<dbReference type="AlphaFoldDB" id="A0A4R6U627"/>
<dbReference type="Proteomes" id="UP000295632">
    <property type="component" value="Unassembled WGS sequence"/>
</dbReference>
<dbReference type="InterPro" id="IPR000023">
    <property type="entry name" value="Phosphofructokinase_dom"/>
</dbReference>
<keyword evidence="5" id="KW-0479">Metal-binding</keyword>
<dbReference type="PRINTS" id="PR00476">
    <property type="entry name" value="PHFRCTKINASE"/>
</dbReference>
<dbReference type="Gene3D" id="3.40.50.450">
    <property type="match status" value="1"/>
</dbReference>
<dbReference type="RefSeq" id="WP_133579811.1">
    <property type="nucleotide sequence ID" value="NZ_SNYJ01000004.1"/>
</dbReference>
<reference evidence="11 12" key="1">
    <citation type="submission" date="2019-03" db="EMBL/GenBank/DDBJ databases">
        <title>Genomic Encyclopedia of Type Strains, Phase IV (KMG-IV): sequencing the most valuable type-strain genomes for metagenomic binning, comparative biology and taxonomic classification.</title>
        <authorList>
            <person name="Goeker M."/>
        </authorList>
    </citation>
    <scope>NUCLEOTIDE SEQUENCE [LARGE SCALE GENOMIC DNA]</scope>
    <source>
        <strain evidence="11 12">DSM 28697</strain>
    </source>
</reference>
<dbReference type="InterPro" id="IPR022953">
    <property type="entry name" value="ATP_PFK"/>
</dbReference>
<keyword evidence="4" id="KW-0808">Transferase</keyword>
<comment type="pathway">
    <text evidence="2">Carbohydrate degradation; glycolysis; D-glyceraldehyde 3-phosphate and glycerone phosphate from D-glucose: step 3/4.</text>
</comment>
<keyword evidence="8" id="KW-0324">Glycolysis</keyword>
<feature type="domain" description="Phosphofructokinase" evidence="10">
    <location>
        <begin position="3"/>
        <end position="310"/>
    </location>
</feature>
<evidence type="ECO:0000256" key="8">
    <source>
        <dbReference type="ARBA" id="ARBA00023152"/>
    </source>
</evidence>
<dbReference type="InterPro" id="IPR035966">
    <property type="entry name" value="PKF_sf"/>
</dbReference>
<dbReference type="Gene3D" id="3.40.50.460">
    <property type="entry name" value="Phosphofructokinase domain"/>
    <property type="match status" value="1"/>
</dbReference>
<proteinExistence type="inferred from homology"/>
<dbReference type="PANTHER" id="PTHR13697:SF52">
    <property type="entry name" value="ATP-DEPENDENT 6-PHOSPHOFRUCTOKINASE 3"/>
    <property type="match status" value="1"/>
</dbReference>
<dbReference type="GO" id="GO:0005945">
    <property type="term" value="C:6-phosphofructokinase complex"/>
    <property type="evidence" value="ECO:0007669"/>
    <property type="project" value="TreeGrafter"/>
</dbReference>
<comment type="caution">
    <text evidence="11">The sequence shown here is derived from an EMBL/GenBank/DDBJ whole genome shotgun (WGS) entry which is preliminary data.</text>
</comment>
<dbReference type="GO" id="GO:0046872">
    <property type="term" value="F:metal ion binding"/>
    <property type="evidence" value="ECO:0007669"/>
    <property type="project" value="UniProtKB-KW"/>
</dbReference>
<dbReference type="GO" id="GO:0006002">
    <property type="term" value="P:fructose 6-phosphate metabolic process"/>
    <property type="evidence" value="ECO:0007669"/>
    <property type="project" value="InterPro"/>
</dbReference>
<protein>
    <submittedName>
        <fullName evidence="11">6-phosphofructokinase 1</fullName>
    </submittedName>
</protein>
<evidence type="ECO:0000313" key="12">
    <source>
        <dbReference type="Proteomes" id="UP000295632"/>
    </source>
</evidence>
<dbReference type="UniPathway" id="UPA00109">
    <property type="reaction ID" value="UER00182"/>
</dbReference>
<comment type="similarity">
    <text evidence="9">Belongs to the phosphofructokinase type A (PFKA) family.</text>
</comment>
<evidence type="ECO:0000256" key="5">
    <source>
        <dbReference type="ARBA" id="ARBA00022723"/>
    </source>
</evidence>
<evidence type="ECO:0000313" key="11">
    <source>
        <dbReference type="EMBL" id="TDQ41216.1"/>
    </source>
</evidence>
<evidence type="ECO:0000256" key="1">
    <source>
        <dbReference type="ARBA" id="ARBA00001946"/>
    </source>
</evidence>
<dbReference type="PIRSF" id="PIRSF036483">
    <property type="entry name" value="PFK_XF0274"/>
    <property type="match status" value="1"/>
</dbReference>
<dbReference type="GO" id="GO:0042802">
    <property type="term" value="F:identical protein binding"/>
    <property type="evidence" value="ECO:0007669"/>
    <property type="project" value="TreeGrafter"/>
</dbReference>
<evidence type="ECO:0000256" key="2">
    <source>
        <dbReference type="ARBA" id="ARBA00004679"/>
    </source>
</evidence>
<dbReference type="GO" id="GO:0030388">
    <property type="term" value="P:fructose 1,6-bisphosphate metabolic process"/>
    <property type="evidence" value="ECO:0007669"/>
    <property type="project" value="TreeGrafter"/>
</dbReference>
<dbReference type="GO" id="GO:0005524">
    <property type="term" value="F:ATP binding"/>
    <property type="evidence" value="ECO:0007669"/>
    <property type="project" value="TreeGrafter"/>
</dbReference>
<dbReference type="GO" id="GO:0003872">
    <property type="term" value="F:6-phosphofructokinase activity"/>
    <property type="evidence" value="ECO:0007669"/>
    <property type="project" value="InterPro"/>
</dbReference>
<evidence type="ECO:0000256" key="6">
    <source>
        <dbReference type="ARBA" id="ARBA00022777"/>
    </source>
</evidence>
<dbReference type="GO" id="GO:0016208">
    <property type="term" value="F:AMP binding"/>
    <property type="evidence" value="ECO:0007669"/>
    <property type="project" value="TreeGrafter"/>
</dbReference>
<evidence type="ECO:0000256" key="7">
    <source>
        <dbReference type="ARBA" id="ARBA00022842"/>
    </source>
</evidence>
<evidence type="ECO:0000259" key="10">
    <source>
        <dbReference type="Pfam" id="PF00365"/>
    </source>
</evidence>
<evidence type="ECO:0000256" key="3">
    <source>
        <dbReference type="ARBA" id="ARBA00022490"/>
    </source>
</evidence>
<keyword evidence="6 11" id="KW-0418">Kinase</keyword>
<dbReference type="EMBL" id="SNYJ01000004">
    <property type="protein sequence ID" value="TDQ41216.1"/>
    <property type="molecule type" value="Genomic_DNA"/>
</dbReference>
<accession>A0A4R6U627</accession>
<comment type="cofactor">
    <cofactor evidence="1">
        <name>Mg(2+)</name>
        <dbReference type="ChEBI" id="CHEBI:18420"/>
    </cofactor>
</comment>
<keyword evidence="3" id="KW-0963">Cytoplasm</keyword>
<organism evidence="11 12">
    <name type="scientific">Aureibacillus halotolerans</name>
    <dbReference type="NCBI Taxonomy" id="1508390"/>
    <lineage>
        <taxon>Bacteria</taxon>
        <taxon>Bacillati</taxon>
        <taxon>Bacillota</taxon>
        <taxon>Bacilli</taxon>
        <taxon>Bacillales</taxon>
        <taxon>Bacillaceae</taxon>
        <taxon>Aureibacillus</taxon>
    </lineage>
</organism>
<dbReference type="GO" id="GO:0048029">
    <property type="term" value="F:monosaccharide binding"/>
    <property type="evidence" value="ECO:0007669"/>
    <property type="project" value="TreeGrafter"/>
</dbReference>
<gene>
    <name evidence="11" type="ORF">EV213_104214</name>
</gene>
<name>A0A4R6U627_9BACI</name>
<sequence>MKRIAILQAGGPTQVLNASLAGFVNTAKQFSQLVFVQGGYEGLAKGDFYEADEKKLAWVQAHRGVPGACLASGRFPLNEQALQQSLHHLKEKCIDTVVGIGGNGTMAALQKLSSYAAKDGMSLQVAGIPKTVDNDIGCTDHAPGFGSAARYVAASVRDMSRDLLAMKNFEKIRILETMGRHTGWLAAASGLLRDYEEEGPHFIGLPEVRTDPDELCGIVSNALSKHGCALLVVSEGMLWDKTSPVARAEVNGRQMLGGVSQAIAEYLGETLNVNGVRSELLGMNQRSLSLAVSDIDRKEAYEVGEQCASFIESEKTGFMVSILRQDSYTYTTTLKAVPLQRVAEYGEQCLPARFITHHEEYSDWLRPLVGEGLKSYPAP</sequence>
<dbReference type="OrthoDB" id="9802503at2"/>
<keyword evidence="12" id="KW-1185">Reference proteome</keyword>
<dbReference type="SUPFAM" id="SSF53784">
    <property type="entry name" value="Phosphofructokinase"/>
    <property type="match status" value="1"/>
</dbReference>